<feature type="compositionally biased region" description="Basic residues" evidence="1">
    <location>
        <begin position="19"/>
        <end position="36"/>
    </location>
</feature>
<feature type="compositionally biased region" description="Polar residues" evidence="1">
    <location>
        <begin position="42"/>
        <end position="57"/>
    </location>
</feature>
<evidence type="ECO:0000256" key="1">
    <source>
        <dbReference type="SAM" id="MobiDB-lite"/>
    </source>
</evidence>
<name>A0ABU6ZJK8_9FABA</name>
<evidence type="ECO:0000313" key="2">
    <source>
        <dbReference type="EMBL" id="MED6222136.1"/>
    </source>
</evidence>
<evidence type="ECO:0000313" key="3">
    <source>
        <dbReference type="Proteomes" id="UP001341840"/>
    </source>
</evidence>
<proteinExistence type="predicted"/>
<dbReference type="PANTHER" id="PTHR34835:SF34">
    <property type="entry name" value="OS08G0555500 PROTEIN"/>
    <property type="match status" value="1"/>
</dbReference>
<dbReference type="Proteomes" id="UP001341840">
    <property type="component" value="Unassembled WGS sequence"/>
</dbReference>
<feature type="region of interest" description="Disordered" evidence="1">
    <location>
        <begin position="306"/>
        <end position="359"/>
    </location>
</feature>
<organism evidence="2 3">
    <name type="scientific">Stylosanthes scabra</name>
    <dbReference type="NCBI Taxonomy" id="79078"/>
    <lineage>
        <taxon>Eukaryota</taxon>
        <taxon>Viridiplantae</taxon>
        <taxon>Streptophyta</taxon>
        <taxon>Embryophyta</taxon>
        <taxon>Tracheophyta</taxon>
        <taxon>Spermatophyta</taxon>
        <taxon>Magnoliopsida</taxon>
        <taxon>eudicotyledons</taxon>
        <taxon>Gunneridae</taxon>
        <taxon>Pentapetalae</taxon>
        <taxon>rosids</taxon>
        <taxon>fabids</taxon>
        <taxon>Fabales</taxon>
        <taxon>Fabaceae</taxon>
        <taxon>Papilionoideae</taxon>
        <taxon>50 kb inversion clade</taxon>
        <taxon>dalbergioids sensu lato</taxon>
        <taxon>Dalbergieae</taxon>
        <taxon>Pterocarpus clade</taxon>
        <taxon>Stylosanthes</taxon>
    </lineage>
</organism>
<accession>A0ABU6ZJK8</accession>
<sequence>MKRLAFYTIQFSFSERFSKQQRHTQKSTSKQKRRRNEKFPRSENQSGIEKAGSSNVTKNKEGHEFRCVPKTVAVMFKHLKKKENRYKRALVDEMGFGALSHLPNYYLKHKVMKELIKRYDIYDNTIHAIAGEVQITTHKIGNALGLSSKGKAFDEKVSPKELSEEDHAAHKFFQGKSQAALSKLVKKTPLDTEENKKLFIQKCFLLPTSPANVTPRVLPTIFDIENTKTRNWALHVHNFLLDEVKKAKLQNTKSTNGCYYAMLIIYFHETHFGKDAKEPEVQPPWIKYWTRGTLWKRLKEEKRYAAMKDEKDKKDKVHKRNPKKNTSSESESESEYAESSSSDESYSESESDSEETRSD</sequence>
<protein>
    <submittedName>
        <fullName evidence="2">Uncharacterized protein</fullName>
    </submittedName>
</protein>
<gene>
    <name evidence="2" type="ORF">PIB30_061485</name>
</gene>
<keyword evidence="3" id="KW-1185">Reference proteome</keyword>
<dbReference type="EMBL" id="JASCZI010272418">
    <property type="protein sequence ID" value="MED6222136.1"/>
    <property type="molecule type" value="Genomic_DNA"/>
</dbReference>
<dbReference type="PANTHER" id="PTHR34835">
    <property type="entry name" value="OS07G0283600 PROTEIN-RELATED"/>
    <property type="match status" value="1"/>
</dbReference>
<comment type="caution">
    <text evidence="2">The sequence shown here is derived from an EMBL/GenBank/DDBJ whole genome shotgun (WGS) entry which is preliminary data.</text>
</comment>
<feature type="compositionally biased region" description="Basic and acidic residues" evidence="1">
    <location>
        <begin position="306"/>
        <end position="315"/>
    </location>
</feature>
<feature type="region of interest" description="Disordered" evidence="1">
    <location>
        <begin position="18"/>
        <end position="62"/>
    </location>
</feature>
<reference evidence="2 3" key="1">
    <citation type="journal article" date="2023" name="Plants (Basel)">
        <title>Bridging the Gap: Combining Genomics and Transcriptomics Approaches to Understand Stylosanthes scabra, an Orphan Legume from the Brazilian Caatinga.</title>
        <authorList>
            <person name="Ferreira-Neto J.R.C."/>
            <person name="da Silva M.D."/>
            <person name="Binneck E."/>
            <person name="de Melo N.F."/>
            <person name="da Silva R.H."/>
            <person name="de Melo A.L.T.M."/>
            <person name="Pandolfi V."/>
            <person name="Bustamante F.O."/>
            <person name="Brasileiro-Vidal A.C."/>
            <person name="Benko-Iseppon A.M."/>
        </authorList>
    </citation>
    <scope>NUCLEOTIDE SEQUENCE [LARGE SCALE GENOMIC DNA]</scope>
    <source>
        <tissue evidence="2">Leaves</tissue>
    </source>
</reference>